<dbReference type="RefSeq" id="WP_266351406.1">
    <property type="nucleotide sequence ID" value="NZ_JAPKNG010000010.1"/>
</dbReference>
<reference evidence="2 3" key="1">
    <citation type="submission" date="2023-07" db="EMBL/GenBank/DDBJ databases">
        <title>Genomic Encyclopedia of Type Strains, Phase IV (KMG-IV): sequencing the most valuable type-strain genomes for metagenomic binning, comparative biology and taxonomic classification.</title>
        <authorList>
            <person name="Goeker M."/>
        </authorList>
    </citation>
    <scope>NUCLEOTIDE SEQUENCE [LARGE SCALE GENOMIC DNA]</scope>
    <source>
        <strain evidence="2 3">B6-8</strain>
    </source>
</reference>
<name>A0ABU0HG93_9HYPH</name>
<evidence type="ECO:0000256" key="1">
    <source>
        <dbReference type="SAM" id="MobiDB-lite"/>
    </source>
</evidence>
<dbReference type="Proteomes" id="UP001241603">
    <property type="component" value="Unassembled WGS sequence"/>
</dbReference>
<sequence length="285" mass="31108">MPSTDVLPPPGDTSPVAGRILECLARYRFLTVPQFRQAGAGDEKTIRTRLRDLLTAKLIDRQEFRLGPSAGLLHTMYWLTAKGAERATPPGGEPPDFPKSPHLTASHAWHRRLTIDTLIAADSWAAATGQELPDVRAYMVRSGKAWASTLPALKVTVDAIVQVRGNDGRRRTYVTEIYCSRYSGGASSFSANQLKVYGEAGQSDALDEALGLEPQEPAARLLIVCDTPELRDRLLRTLPGRQGLPPAEARVWERFHFKAADELADFGNGWHRMDGGQAALPSGAA</sequence>
<evidence type="ECO:0000313" key="2">
    <source>
        <dbReference type="EMBL" id="MDQ0440519.1"/>
    </source>
</evidence>
<keyword evidence="3" id="KW-1185">Reference proteome</keyword>
<comment type="caution">
    <text evidence="2">The sequence shown here is derived from an EMBL/GenBank/DDBJ whole genome shotgun (WGS) entry which is preliminary data.</text>
</comment>
<evidence type="ECO:0008006" key="4">
    <source>
        <dbReference type="Google" id="ProtNLM"/>
    </source>
</evidence>
<organism evidence="2 3">
    <name type="scientific">Kaistia dalseonensis</name>
    <dbReference type="NCBI Taxonomy" id="410840"/>
    <lineage>
        <taxon>Bacteria</taxon>
        <taxon>Pseudomonadati</taxon>
        <taxon>Pseudomonadota</taxon>
        <taxon>Alphaproteobacteria</taxon>
        <taxon>Hyphomicrobiales</taxon>
        <taxon>Kaistiaceae</taxon>
        <taxon>Kaistia</taxon>
    </lineage>
</organism>
<feature type="region of interest" description="Disordered" evidence="1">
    <location>
        <begin position="84"/>
        <end position="103"/>
    </location>
</feature>
<protein>
    <recommendedName>
        <fullName evidence="4">Transcriptional regulator</fullName>
    </recommendedName>
</protein>
<proteinExistence type="predicted"/>
<dbReference type="EMBL" id="JAUSVO010000010">
    <property type="protein sequence ID" value="MDQ0440519.1"/>
    <property type="molecule type" value="Genomic_DNA"/>
</dbReference>
<accession>A0ABU0HG93</accession>
<gene>
    <name evidence="2" type="ORF">QO014_004936</name>
</gene>
<evidence type="ECO:0000313" key="3">
    <source>
        <dbReference type="Proteomes" id="UP001241603"/>
    </source>
</evidence>